<evidence type="ECO:0000256" key="13">
    <source>
        <dbReference type="ARBA" id="ARBA00023011"/>
    </source>
</evidence>
<dbReference type="WBParaSite" id="NBR_0001552801-mRNA-1">
    <property type="protein sequence ID" value="NBR_0001552801-mRNA-1"/>
    <property type="gene ID" value="NBR_0001552801"/>
</dbReference>
<dbReference type="EMBL" id="UYSL01021774">
    <property type="protein sequence ID" value="VDL79123.1"/>
    <property type="molecule type" value="Genomic_DNA"/>
</dbReference>
<reference evidence="18 19" key="2">
    <citation type="submission" date="2018-11" db="EMBL/GenBank/DDBJ databases">
        <authorList>
            <consortium name="Pathogen Informatics"/>
        </authorList>
    </citation>
    <scope>NUCLEOTIDE SEQUENCE [LARGE SCALE GENOMIC DNA]</scope>
</reference>
<dbReference type="EC" id="2.7.4.2" evidence="3"/>
<dbReference type="InterPro" id="IPR027417">
    <property type="entry name" value="P-loop_NTPase"/>
</dbReference>
<keyword evidence="4" id="KW-0963">Cytoplasm</keyword>
<dbReference type="GO" id="GO:0019287">
    <property type="term" value="P:isopentenyl diphosphate biosynthetic process, mevalonate pathway"/>
    <property type="evidence" value="ECO:0007669"/>
    <property type="project" value="UniProtKB-UniPathway"/>
</dbReference>
<dbReference type="UniPathway" id="UPA00057">
    <property type="reaction ID" value="UER00099"/>
</dbReference>
<sequence>MDQFQALIEPGRQFAKDSIRLVKRCTKPDRKDAVIKRGLMVKLVVLVSGKRKSGKDYCSEKLRVALAPLRASVHGVSHSLKAIYAKDHGLNYSELISDGPYKEIHRSRMIAWGEAIRDAQPDFFCRAAIPLNCEDDVVIISDCRRPTDMQYFQQHFQTLSLRVTTSIDTRQRRGFKFVEGIDDMPSECALDDYPHDIVIRNDDFYDVEEQLRRVVETIRDVIGS</sequence>
<comment type="pathway">
    <text evidence="2">Isoprenoid biosynthesis; isopentenyl diphosphate biosynthesis via mevalonate pathway; isopentenyl diphosphate from (R)-mevalonate: step 2/3.</text>
</comment>
<dbReference type="GO" id="GO:0004631">
    <property type="term" value="F:phosphomevalonate kinase activity"/>
    <property type="evidence" value="ECO:0007669"/>
    <property type="project" value="UniProtKB-EC"/>
</dbReference>
<evidence type="ECO:0000256" key="15">
    <source>
        <dbReference type="ARBA" id="ARBA00023166"/>
    </source>
</evidence>
<keyword evidence="14" id="KW-0443">Lipid metabolism</keyword>
<keyword evidence="19" id="KW-1185">Reference proteome</keyword>
<accession>A0A158R2C3</accession>
<keyword evidence="7" id="KW-0808">Transferase</keyword>
<evidence type="ECO:0000256" key="5">
    <source>
        <dbReference type="ARBA" id="ARBA00022516"/>
    </source>
</evidence>
<dbReference type="InterPro" id="IPR023391">
    <property type="entry name" value="Prot_translocase_SecE_dom_sf"/>
</dbReference>
<keyword evidence="13" id="KW-0756">Sterol biosynthesis</keyword>
<dbReference type="Pfam" id="PF04275">
    <property type="entry name" value="P-mevalo_kinase"/>
    <property type="match status" value="1"/>
</dbReference>
<evidence type="ECO:0000256" key="12">
    <source>
        <dbReference type="ARBA" id="ARBA00022955"/>
    </source>
</evidence>
<keyword evidence="8" id="KW-0547">Nucleotide-binding</keyword>
<dbReference type="PANTHER" id="PTHR13101:SF1">
    <property type="entry name" value="PHOSPHOMEVALONATE KINASE"/>
    <property type="match status" value="1"/>
</dbReference>
<proteinExistence type="predicted"/>
<comment type="subcellular location">
    <subcellularLocation>
        <location evidence="1">Cytoplasm</location>
        <location evidence="1">Cytosol</location>
    </subcellularLocation>
</comment>
<dbReference type="AlphaFoldDB" id="A0A158R2C3"/>
<keyword evidence="6" id="KW-0153">Cholesterol metabolism</keyword>
<evidence type="ECO:0000256" key="6">
    <source>
        <dbReference type="ARBA" id="ARBA00022548"/>
    </source>
</evidence>
<organism evidence="20">
    <name type="scientific">Nippostrongylus brasiliensis</name>
    <name type="common">Rat hookworm</name>
    <dbReference type="NCBI Taxonomy" id="27835"/>
    <lineage>
        <taxon>Eukaryota</taxon>
        <taxon>Metazoa</taxon>
        <taxon>Ecdysozoa</taxon>
        <taxon>Nematoda</taxon>
        <taxon>Chromadorea</taxon>
        <taxon>Rhabditida</taxon>
        <taxon>Rhabditina</taxon>
        <taxon>Rhabditomorpha</taxon>
        <taxon>Strongyloidea</taxon>
        <taxon>Heligmosomidae</taxon>
        <taxon>Nippostrongylus</taxon>
    </lineage>
</organism>
<evidence type="ECO:0000256" key="3">
    <source>
        <dbReference type="ARBA" id="ARBA00012958"/>
    </source>
</evidence>
<keyword evidence="10" id="KW-0152">Cholesterol biosynthesis</keyword>
<keyword evidence="11" id="KW-0067">ATP-binding</keyword>
<dbReference type="Proteomes" id="UP000271162">
    <property type="component" value="Unassembled WGS sequence"/>
</dbReference>
<keyword evidence="15" id="KW-1207">Sterol metabolism</keyword>
<evidence type="ECO:0000256" key="9">
    <source>
        <dbReference type="ARBA" id="ARBA00022777"/>
    </source>
</evidence>
<keyword evidence="12" id="KW-0752">Steroid biosynthesis</keyword>
<evidence type="ECO:0000256" key="10">
    <source>
        <dbReference type="ARBA" id="ARBA00022778"/>
    </source>
</evidence>
<name>A0A158R2C3_NIPBR</name>
<dbReference type="GO" id="GO:0005524">
    <property type="term" value="F:ATP binding"/>
    <property type="evidence" value="ECO:0007669"/>
    <property type="project" value="UniProtKB-KW"/>
</dbReference>
<dbReference type="STRING" id="27835.A0A158R2C3"/>
<evidence type="ECO:0000256" key="4">
    <source>
        <dbReference type="ARBA" id="ARBA00022490"/>
    </source>
</evidence>
<keyword evidence="9" id="KW-0418">Kinase</keyword>
<evidence type="ECO:0000313" key="20">
    <source>
        <dbReference type="WBParaSite" id="NBR_0001552801-mRNA-1"/>
    </source>
</evidence>
<dbReference type="GO" id="GO:0006695">
    <property type="term" value="P:cholesterol biosynthetic process"/>
    <property type="evidence" value="ECO:0007669"/>
    <property type="project" value="UniProtKB-KW"/>
</dbReference>
<evidence type="ECO:0000256" key="8">
    <source>
        <dbReference type="ARBA" id="ARBA00022741"/>
    </source>
</evidence>
<evidence type="ECO:0000256" key="11">
    <source>
        <dbReference type="ARBA" id="ARBA00022840"/>
    </source>
</evidence>
<evidence type="ECO:0000256" key="1">
    <source>
        <dbReference type="ARBA" id="ARBA00004514"/>
    </source>
</evidence>
<keyword evidence="5" id="KW-0444">Lipid biosynthesis</keyword>
<evidence type="ECO:0000313" key="18">
    <source>
        <dbReference type="EMBL" id="VDL79123.1"/>
    </source>
</evidence>
<dbReference type="PANTHER" id="PTHR13101">
    <property type="entry name" value="PHOSPHOMEVALONATE KINASE"/>
    <property type="match status" value="1"/>
</dbReference>
<keyword evidence="16" id="KW-0753">Steroid metabolism</keyword>
<dbReference type="GO" id="GO:0005829">
    <property type="term" value="C:cytosol"/>
    <property type="evidence" value="ECO:0007669"/>
    <property type="project" value="UniProtKB-SubCell"/>
</dbReference>
<dbReference type="InterPro" id="IPR005919">
    <property type="entry name" value="Pmev_kin_anim"/>
</dbReference>
<evidence type="ECO:0000256" key="17">
    <source>
        <dbReference type="ARBA" id="ARBA00034549"/>
    </source>
</evidence>
<reference evidence="20" key="1">
    <citation type="submission" date="2016-04" db="UniProtKB">
        <authorList>
            <consortium name="WormBaseParasite"/>
        </authorList>
    </citation>
    <scope>IDENTIFICATION</scope>
</reference>
<evidence type="ECO:0000256" key="16">
    <source>
        <dbReference type="ARBA" id="ARBA00023221"/>
    </source>
</evidence>
<evidence type="ECO:0000256" key="14">
    <source>
        <dbReference type="ARBA" id="ARBA00023098"/>
    </source>
</evidence>
<dbReference type="OMA" id="NMATERA"/>
<dbReference type="Gene3D" id="3.40.50.300">
    <property type="entry name" value="P-loop containing nucleotide triphosphate hydrolases"/>
    <property type="match status" value="1"/>
</dbReference>
<dbReference type="Gene3D" id="1.20.5.820">
    <property type="entry name" value="Preprotein translocase SecE subunit"/>
    <property type="match status" value="1"/>
</dbReference>
<evidence type="ECO:0000256" key="2">
    <source>
        <dbReference type="ARBA" id="ARBA00005017"/>
    </source>
</evidence>
<evidence type="ECO:0000313" key="19">
    <source>
        <dbReference type="Proteomes" id="UP000271162"/>
    </source>
</evidence>
<protein>
    <recommendedName>
        <fullName evidence="17">Phosphomevalonate kinase</fullName>
        <ecNumber evidence="3">2.7.4.2</ecNumber>
    </recommendedName>
</protein>
<evidence type="ECO:0000256" key="7">
    <source>
        <dbReference type="ARBA" id="ARBA00022679"/>
    </source>
</evidence>
<gene>
    <name evidence="18" type="ORF">NBR_LOCUS15529</name>
</gene>